<name>A0A6V7NN38_ANACO</name>
<dbReference type="AlphaFoldDB" id="A0A6V7NN38"/>
<dbReference type="PANTHER" id="PTHR43611">
    <property type="entry name" value="ALPHA-D-GLUCOSE 1-PHOSPHATE PHOSPHATASE"/>
    <property type="match status" value="1"/>
</dbReference>
<dbReference type="NCBIfam" id="TIGR01509">
    <property type="entry name" value="HAD-SF-IA-v3"/>
    <property type="match status" value="1"/>
</dbReference>
<dbReference type="Pfam" id="PF00702">
    <property type="entry name" value="Hydrolase"/>
    <property type="match status" value="1"/>
</dbReference>
<reference evidence="1" key="1">
    <citation type="submission" date="2020-07" db="EMBL/GenBank/DDBJ databases">
        <authorList>
            <person name="Lin J."/>
        </authorList>
    </citation>
    <scope>NUCLEOTIDE SEQUENCE</scope>
</reference>
<proteinExistence type="predicted"/>
<dbReference type="InterPro" id="IPR023214">
    <property type="entry name" value="HAD_sf"/>
</dbReference>
<dbReference type="SFLD" id="SFLDS00003">
    <property type="entry name" value="Haloacid_Dehalogenase"/>
    <property type="match status" value="1"/>
</dbReference>
<sequence>MKMQQHWTICFLAVDCVKFRVHGSEIKPSPGSVREANRCCRFKASRLDSASRRSRFVAIHRRPLLLPSDGLRGSLHPPLRPFEALSATASDNGGELLRRWHGAGAGAAPPSTQQRRSSRKLPVLLFDVMDTIVRDPFYHDIPAFFKMSMKELLESKHPTAWVEFEEGLIDENELARKFFKDGRSFDLEGLKECMVRGYSYVDGIEAVLCSLKQNDYELHAFTNYPVWYMMIEDKLRLSKYLSWTFCSCLIGKRKPSPDSYMEVVHHLGVEPGSCVFIDDRKTNVEAAINVGMVGLHFKSSDSLKQDLALLGIEVVTAAHP</sequence>
<dbReference type="PANTHER" id="PTHR43611:SF3">
    <property type="entry name" value="FLAVIN MONONUCLEOTIDE HYDROLASE 1, CHLOROPLATIC"/>
    <property type="match status" value="1"/>
</dbReference>
<evidence type="ECO:0008006" key="2">
    <source>
        <dbReference type="Google" id="ProtNLM"/>
    </source>
</evidence>
<dbReference type="SFLD" id="SFLDG01129">
    <property type="entry name" value="C1.5:_HAD__Beta-PGM__Phosphata"/>
    <property type="match status" value="1"/>
</dbReference>
<evidence type="ECO:0000313" key="1">
    <source>
        <dbReference type="EMBL" id="CAD1819975.1"/>
    </source>
</evidence>
<protein>
    <recommendedName>
        <fullName evidence="2">Flavin mononucleotide hydrolase 1, chloroplatic</fullName>
    </recommendedName>
</protein>
<dbReference type="Gene3D" id="3.40.50.1000">
    <property type="entry name" value="HAD superfamily/HAD-like"/>
    <property type="match status" value="1"/>
</dbReference>
<dbReference type="SUPFAM" id="SSF56784">
    <property type="entry name" value="HAD-like"/>
    <property type="match status" value="1"/>
</dbReference>
<dbReference type="EMBL" id="LR862140">
    <property type="protein sequence ID" value="CAD1819975.1"/>
    <property type="molecule type" value="Genomic_DNA"/>
</dbReference>
<accession>A0A6V7NN38</accession>
<gene>
    <name evidence="1" type="ORF">CB5_LOCUS3186</name>
</gene>
<dbReference type="InterPro" id="IPR036412">
    <property type="entry name" value="HAD-like_sf"/>
</dbReference>
<organism evidence="1">
    <name type="scientific">Ananas comosus var. bracteatus</name>
    <name type="common">red pineapple</name>
    <dbReference type="NCBI Taxonomy" id="296719"/>
    <lineage>
        <taxon>Eukaryota</taxon>
        <taxon>Viridiplantae</taxon>
        <taxon>Streptophyta</taxon>
        <taxon>Embryophyta</taxon>
        <taxon>Tracheophyta</taxon>
        <taxon>Spermatophyta</taxon>
        <taxon>Magnoliopsida</taxon>
        <taxon>Liliopsida</taxon>
        <taxon>Poales</taxon>
        <taxon>Bromeliaceae</taxon>
        <taxon>Bromelioideae</taxon>
        <taxon>Ananas</taxon>
    </lineage>
</organism>
<dbReference type="InterPro" id="IPR006439">
    <property type="entry name" value="HAD-SF_hydro_IA"/>
</dbReference>